<dbReference type="InterPro" id="IPR018338">
    <property type="entry name" value="Carbonic_anhydrase_a-class_CS"/>
</dbReference>
<comment type="function">
    <text evidence="8">Reversible hydration of carbon dioxide.</text>
</comment>
<dbReference type="InterPro" id="IPR036398">
    <property type="entry name" value="CA_dom_sf"/>
</dbReference>
<accession>A0A4D9DBA8</accession>
<proteinExistence type="inferred from homology"/>
<dbReference type="Pfam" id="PF00194">
    <property type="entry name" value="Carb_anhydrase"/>
    <property type="match status" value="1"/>
</dbReference>
<dbReference type="STRING" id="55544.A0A4D9DBA8"/>
<evidence type="ECO:0000256" key="8">
    <source>
        <dbReference type="RuleBase" id="RU367011"/>
    </source>
</evidence>
<dbReference type="PANTHER" id="PTHR18952">
    <property type="entry name" value="CARBONIC ANHYDRASE"/>
    <property type="match status" value="1"/>
</dbReference>
<evidence type="ECO:0000259" key="9">
    <source>
        <dbReference type="PROSITE" id="PS51144"/>
    </source>
</evidence>
<name>A0A4D9DBA8_9SAUR</name>
<evidence type="ECO:0000256" key="6">
    <source>
        <dbReference type="ARBA" id="ARBA00023239"/>
    </source>
</evidence>
<evidence type="ECO:0000256" key="1">
    <source>
        <dbReference type="ARBA" id="ARBA00001947"/>
    </source>
</evidence>
<protein>
    <recommendedName>
        <fullName evidence="3 8">Carbonic anhydrase</fullName>
        <ecNumber evidence="3 8">4.2.1.1</ecNumber>
    </recommendedName>
</protein>
<evidence type="ECO:0000313" key="11">
    <source>
        <dbReference type="Proteomes" id="UP000297703"/>
    </source>
</evidence>
<keyword evidence="6 8" id="KW-0456">Lyase</keyword>
<dbReference type="GO" id="GO:0008270">
    <property type="term" value="F:zinc ion binding"/>
    <property type="evidence" value="ECO:0007669"/>
    <property type="project" value="UniProtKB-UniRule"/>
</dbReference>
<dbReference type="SMART" id="SM01057">
    <property type="entry name" value="Carb_anhydrase"/>
    <property type="match status" value="1"/>
</dbReference>
<keyword evidence="4 8" id="KW-0479">Metal-binding</keyword>
<dbReference type="EC" id="4.2.1.1" evidence="3 8"/>
<keyword evidence="5 8" id="KW-0862">Zinc</keyword>
<organism evidence="10 11">
    <name type="scientific">Platysternon megacephalum</name>
    <name type="common">big-headed turtle</name>
    <dbReference type="NCBI Taxonomy" id="55544"/>
    <lineage>
        <taxon>Eukaryota</taxon>
        <taxon>Metazoa</taxon>
        <taxon>Chordata</taxon>
        <taxon>Craniata</taxon>
        <taxon>Vertebrata</taxon>
        <taxon>Euteleostomi</taxon>
        <taxon>Archelosauria</taxon>
        <taxon>Testudinata</taxon>
        <taxon>Testudines</taxon>
        <taxon>Cryptodira</taxon>
        <taxon>Durocryptodira</taxon>
        <taxon>Testudinoidea</taxon>
        <taxon>Platysternidae</taxon>
        <taxon>Platysternon</taxon>
    </lineage>
</organism>
<evidence type="ECO:0000256" key="4">
    <source>
        <dbReference type="ARBA" id="ARBA00022723"/>
    </source>
</evidence>
<comment type="similarity">
    <text evidence="2 8">Belongs to the alpha-carbonic anhydrase family.</text>
</comment>
<reference evidence="10 11" key="2">
    <citation type="submission" date="2019-04" db="EMBL/GenBank/DDBJ databases">
        <title>The genome sequence of big-headed turtle.</title>
        <authorList>
            <person name="Gong S."/>
        </authorList>
    </citation>
    <scope>NUCLEOTIDE SEQUENCE [LARGE SCALE GENOMIC DNA]</scope>
    <source>
        <strain evidence="10">DO16091913</strain>
        <tissue evidence="10">Muscle</tissue>
    </source>
</reference>
<comment type="caution">
    <text evidence="10">The sequence shown here is derived from an EMBL/GenBank/DDBJ whole genome shotgun (WGS) entry which is preliminary data.</text>
</comment>
<dbReference type="InterPro" id="IPR001148">
    <property type="entry name" value="CA_dom"/>
</dbReference>
<dbReference type="Proteomes" id="UP000297703">
    <property type="component" value="Unassembled WGS sequence"/>
</dbReference>
<dbReference type="PROSITE" id="PS51144">
    <property type="entry name" value="ALPHA_CA_2"/>
    <property type="match status" value="1"/>
</dbReference>
<dbReference type="InterPro" id="IPR023561">
    <property type="entry name" value="Carbonic_anhydrase_a-class"/>
</dbReference>
<dbReference type="SUPFAM" id="SSF51069">
    <property type="entry name" value="Carbonic anhydrase"/>
    <property type="match status" value="1"/>
</dbReference>
<comment type="catalytic activity">
    <reaction evidence="7 8">
        <text>hydrogencarbonate + H(+) = CO2 + H2O</text>
        <dbReference type="Rhea" id="RHEA:10748"/>
        <dbReference type="ChEBI" id="CHEBI:15377"/>
        <dbReference type="ChEBI" id="CHEBI:15378"/>
        <dbReference type="ChEBI" id="CHEBI:16526"/>
        <dbReference type="ChEBI" id="CHEBI:17544"/>
        <dbReference type="EC" id="4.2.1.1"/>
    </reaction>
</comment>
<evidence type="ECO:0000256" key="2">
    <source>
        <dbReference type="ARBA" id="ARBA00010718"/>
    </source>
</evidence>
<dbReference type="Gene3D" id="3.10.200.10">
    <property type="entry name" value="Alpha carbonic anhydrase"/>
    <property type="match status" value="1"/>
</dbReference>
<sequence length="275" mass="29590">MSCWGCCGRPGSRGAGGAAFPAWGYGPEDGPERWHEHFPLARGRRQSPVDIRAQDTRYDAALRPLQFGYEAAAAQSLANSGHTVQVQFGEGAALAGGPLPGPYRLAQLHLHWGSGPEQGSEHTLEGRRFPAELHVVHWRARYPRLSEALSRPDGLAVVAVLLRLGPPCPGLQPLLGALGSVRTRGTRAPSPAIQPRELLPASGDFWTYPGSLTTPPLLESVTWLVLREPVAIGAEQLGALRGLLSSAAGEPPCPLQDNWRPCQALHGRELRANFR</sequence>
<feature type="domain" description="Alpha-carbonic anhydrase" evidence="9">
    <location>
        <begin position="21"/>
        <end position="274"/>
    </location>
</feature>
<dbReference type="PANTHER" id="PTHR18952:SF120">
    <property type="entry name" value="CARBONIC ANHYDRASE 2"/>
    <property type="match status" value="1"/>
</dbReference>
<evidence type="ECO:0000256" key="3">
    <source>
        <dbReference type="ARBA" id="ARBA00012925"/>
    </source>
</evidence>
<dbReference type="GO" id="GO:0004089">
    <property type="term" value="F:carbonate dehydratase activity"/>
    <property type="evidence" value="ECO:0007669"/>
    <property type="project" value="UniProtKB-UniRule"/>
</dbReference>
<evidence type="ECO:0000256" key="7">
    <source>
        <dbReference type="ARBA" id="ARBA00048348"/>
    </source>
</evidence>
<comment type="cofactor">
    <cofactor evidence="1 8">
        <name>Zn(2+)</name>
        <dbReference type="ChEBI" id="CHEBI:29105"/>
    </cofactor>
</comment>
<dbReference type="EMBL" id="QXTE01018470">
    <property type="protein sequence ID" value="TFJ94985.1"/>
    <property type="molecule type" value="Genomic_DNA"/>
</dbReference>
<dbReference type="OrthoDB" id="429145at2759"/>
<evidence type="ECO:0000256" key="5">
    <source>
        <dbReference type="ARBA" id="ARBA00022833"/>
    </source>
</evidence>
<keyword evidence="11" id="KW-1185">Reference proteome</keyword>
<reference evidence="10 11" key="1">
    <citation type="submission" date="2019-04" db="EMBL/GenBank/DDBJ databases">
        <title>Draft genome of the big-headed turtle Platysternon megacephalum.</title>
        <authorList>
            <person name="Gong S."/>
        </authorList>
    </citation>
    <scope>NUCLEOTIDE SEQUENCE [LARGE SCALE GENOMIC DNA]</scope>
    <source>
        <strain evidence="10">DO16091913</strain>
        <tissue evidence="10">Muscle</tissue>
    </source>
</reference>
<dbReference type="GO" id="GO:0005737">
    <property type="term" value="C:cytoplasm"/>
    <property type="evidence" value="ECO:0007669"/>
    <property type="project" value="TreeGrafter"/>
</dbReference>
<dbReference type="AlphaFoldDB" id="A0A4D9DBA8"/>
<dbReference type="PROSITE" id="PS00162">
    <property type="entry name" value="ALPHA_CA_1"/>
    <property type="match status" value="1"/>
</dbReference>
<gene>
    <name evidence="10" type="ORF">DR999_PMT23674</name>
</gene>
<evidence type="ECO:0000313" key="10">
    <source>
        <dbReference type="EMBL" id="TFJ94985.1"/>
    </source>
</evidence>